<dbReference type="InterPro" id="IPR050259">
    <property type="entry name" value="SDR"/>
</dbReference>
<evidence type="ECO:0000313" key="3">
    <source>
        <dbReference type="Proteomes" id="UP001265259"/>
    </source>
</evidence>
<dbReference type="InterPro" id="IPR002347">
    <property type="entry name" value="SDR_fam"/>
</dbReference>
<name>A0ABU3DMM9_9RHOB</name>
<dbReference type="PANTHER" id="PTHR42879">
    <property type="entry name" value="3-OXOACYL-(ACYL-CARRIER-PROTEIN) REDUCTASE"/>
    <property type="match status" value="1"/>
</dbReference>
<reference evidence="2 3" key="1">
    <citation type="submission" date="2023-09" db="EMBL/GenBank/DDBJ databases">
        <authorList>
            <person name="Rey-Velasco X."/>
        </authorList>
    </citation>
    <scope>NUCLEOTIDE SEQUENCE [LARGE SCALE GENOMIC DNA]</scope>
    <source>
        <strain evidence="2 3">F158</strain>
    </source>
</reference>
<protein>
    <submittedName>
        <fullName evidence="2">SDR family oxidoreductase</fullName>
    </submittedName>
</protein>
<comment type="similarity">
    <text evidence="1">Belongs to the short-chain dehydrogenases/reductases (SDR) family.</text>
</comment>
<sequence>MELGLSGKRALLTGASRGMGRACAMAIAAEGAEITMASRGAEELERAAAEIRQATGATVHTVAADVTTEEGRTKILAACEAPDILLNNAGGAPPGDFRDWGHDEWIGAVELMMLPAILMMRGTVDGMMERGFGRIVNIVSRSVKIPQLELGLSNGARSGLVGFTAGLARQTIRKGVTINNILPGIVDSDGQRDHIRGMLEEGGESFEEIWDRRAASNPAGRYGRPEEIGAWFAFLCSHHSGFVTGQNLLVDGGSYPGTY</sequence>
<dbReference type="PANTHER" id="PTHR42879:SF6">
    <property type="entry name" value="NADPH-DEPENDENT REDUCTASE BACG"/>
    <property type="match status" value="1"/>
</dbReference>
<dbReference type="PRINTS" id="PR00081">
    <property type="entry name" value="GDHRDH"/>
</dbReference>
<keyword evidence="3" id="KW-1185">Reference proteome</keyword>
<dbReference type="InterPro" id="IPR036291">
    <property type="entry name" value="NAD(P)-bd_dom_sf"/>
</dbReference>
<proteinExistence type="inferred from homology"/>
<dbReference type="Proteomes" id="UP001265259">
    <property type="component" value="Unassembled WGS sequence"/>
</dbReference>
<evidence type="ECO:0000313" key="2">
    <source>
        <dbReference type="EMBL" id="MDT0684357.1"/>
    </source>
</evidence>
<dbReference type="Gene3D" id="3.40.50.720">
    <property type="entry name" value="NAD(P)-binding Rossmann-like Domain"/>
    <property type="match status" value="1"/>
</dbReference>
<dbReference type="Pfam" id="PF13561">
    <property type="entry name" value="adh_short_C2"/>
    <property type="match status" value="1"/>
</dbReference>
<evidence type="ECO:0000256" key="1">
    <source>
        <dbReference type="ARBA" id="ARBA00006484"/>
    </source>
</evidence>
<organism evidence="2 3">
    <name type="scientific">Tropicimonas omnivorans</name>
    <dbReference type="NCBI Taxonomy" id="3075590"/>
    <lineage>
        <taxon>Bacteria</taxon>
        <taxon>Pseudomonadati</taxon>
        <taxon>Pseudomonadota</taxon>
        <taxon>Alphaproteobacteria</taxon>
        <taxon>Rhodobacterales</taxon>
        <taxon>Roseobacteraceae</taxon>
        <taxon>Tropicimonas</taxon>
    </lineage>
</organism>
<gene>
    <name evidence="2" type="ORF">RM543_16870</name>
</gene>
<accession>A0ABU3DMM9</accession>
<dbReference type="RefSeq" id="WP_311693770.1">
    <property type="nucleotide sequence ID" value="NZ_JAVRHL010000004.1"/>
</dbReference>
<dbReference type="SUPFAM" id="SSF51735">
    <property type="entry name" value="NAD(P)-binding Rossmann-fold domains"/>
    <property type="match status" value="1"/>
</dbReference>
<comment type="caution">
    <text evidence="2">The sequence shown here is derived from an EMBL/GenBank/DDBJ whole genome shotgun (WGS) entry which is preliminary data.</text>
</comment>
<dbReference type="EMBL" id="JAVRHL010000004">
    <property type="protein sequence ID" value="MDT0684357.1"/>
    <property type="molecule type" value="Genomic_DNA"/>
</dbReference>